<keyword evidence="1" id="KW-0812">Transmembrane</keyword>
<dbReference type="SMART" id="SM00052">
    <property type="entry name" value="EAL"/>
    <property type="match status" value="1"/>
</dbReference>
<dbReference type="Proteomes" id="UP000292345">
    <property type="component" value="Unassembled WGS sequence"/>
</dbReference>
<reference evidence="3 4" key="1">
    <citation type="submission" date="2018-01" db="EMBL/GenBank/DDBJ databases">
        <title>Co-occurrence of chitin degradation, pigmentation and bioactivity in marine Pseudoalteromonas.</title>
        <authorList>
            <person name="Paulsen S."/>
            <person name="Gram L."/>
            <person name="Machado H."/>
        </authorList>
    </citation>
    <scope>NUCLEOTIDE SEQUENCE [LARGE SCALE GENOMIC DNA]</scope>
    <source>
        <strain evidence="3 4">S1946</strain>
    </source>
</reference>
<evidence type="ECO:0000313" key="3">
    <source>
        <dbReference type="EMBL" id="RZM85115.1"/>
    </source>
</evidence>
<sequence>MRRFVRSGNESFSGWGLRAVGLIVWLLINGALWQFIQAQIVQQAGELQSHFTQLDASVSVARSGEFATLIHHYGFADQAQTASVWQWMTDSVPFQFSGSELLLSPAPIVQDCLPIVVFINLLMLVAGYLLFRWMRNQSRIGGAAVQPQAITSDLAPDTQTKALAAEASRKVSVFAMLKWRQTLPDELDPQSHFSVTLARCFAKYERCSCKYLSSGALVMTLSPVDKVDVDALARRIHEVVYQALLSFRPDLSRSAVKCGVCFYTKGADQAMVYQVVRSALSIAQSNVWQHVHIMPLNHTLSTSLRRAESEIIDDIKAGRFMLFFQPLFGFAQQDVIQSEALLRVRHRSLGLMSAGQFIHKIHQTEHLMLLDKTMVRHALNALSKEPAGFSVSVNLHVLNWSNVEFIDWLREQVKASGRASDIAFELTLQDFYQHEEYARQVLTTLSDLGCRFVLDHVNASVKLETLRGFGQVTALKLAFELIHEVHHSAKRRSVVRQVVAQAKELGVPVYAVGVETKEEFECITKLGVDGAQGYYFSAPLLQLEQSL</sequence>
<evidence type="ECO:0000259" key="2">
    <source>
        <dbReference type="PROSITE" id="PS50883"/>
    </source>
</evidence>
<protein>
    <recommendedName>
        <fullName evidence="2">EAL domain-containing protein</fullName>
    </recommendedName>
</protein>
<dbReference type="GO" id="GO:0071111">
    <property type="term" value="F:cyclic-guanylate-specific phosphodiesterase activity"/>
    <property type="evidence" value="ECO:0007669"/>
    <property type="project" value="InterPro"/>
</dbReference>
<feature type="domain" description="EAL" evidence="2">
    <location>
        <begin position="304"/>
        <end position="547"/>
    </location>
</feature>
<gene>
    <name evidence="3" type="ORF">C3B51_01635</name>
</gene>
<feature type="transmembrane region" description="Helical" evidence="1">
    <location>
        <begin position="12"/>
        <end position="36"/>
    </location>
</feature>
<feature type="transmembrane region" description="Helical" evidence="1">
    <location>
        <begin position="113"/>
        <end position="131"/>
    </location>
</feature>
<dbReference type="Pfam" id="PF00563">
    <property type="entry name" value="EAL"/>
    <property type="match status" value="1"/>
</dbReference>
<comment type="caution">
    <text evidence="3">The sequence shown here is derived from an EMBL/GenBank/DDBJ whole genome shotgun (WGS) entry which is preliminary data.</text>
</comment>
<dbReference type="CDD" id="cd01948">
    <property type="entry name" value="EAL"/>
    <property type="match status" value="1"/>
</dbReference>
<evidence type="ECO:0000313" key="4">
    <source>
        <dbReference type="Proteomes" id="UP000292345"/>
    </source>
</evidence>
<dbReference type="RefSeq" id="WP_130243935.1">
    <property type="nucleotide sequence ID" value="NZ_PPUZ01000003.1"/>
</dbReference>
<dbReference type="Gene3D" id="3.20.20.450">
    <property type="entry name" value="EAL domain"/>
    <property type="match status" value="1"/>
</dbReference>
<dbReference type="InterPro" id="IPR050706">
    <property type="entry name" value="Cyclic-di-GMP_PDE-like"/>
</dbReference>
<evidence type="ECO:0000256" key="1">
    <source>
        <dbReference type="SAM" id="Phobius"/>
    </source>
</evidence>
<keyword evidence="1" id="KW-0472">Membrane</keyword>
<proteinExistence type="predicted"/>
<organism evidence="3 4">
    <name type="scientific">Pseudoalteromonas rubra</name>
    <dbReference type="NCBI Taxonomy" id="43658"/>
    <lineage>
        <taxon>Bacteria</taxon>
        <taxon>Pseudomonadati</taxon>
        <taxon>Pseudomonadota</taxon>
        <taxon>Gammaproteobacteria</taxon>
        <taxon>Alteromonadales</taxon>
        <taxon>Pseudoalteromonadaceae</taxon>
        <taxon>Pseudoalteromonas</taxon>
    </lineage>
</organism>
<dbReference type="InterPro" id="IPR035919">
    <property type="entry name" value="EAL_sf"/>
</dbReference>
<dbReference type="EMBL" id="PPUZ01000003">
    <property type="protein sequence ID" value="RZM85115.1"/>
    <property type="molecule type" value="Genomic_DNA"/>
</dbReference>
<keyword evidence="1" id="KW-1133">Transmembrane helix</keyword>
<name>A0A4Q7EMI5_9GAMM</name>
<dbReference type="PROSITE" id="PS50883">
    <property type="entry name" value="EAL"/>
    <property type="match status" value="1"/>
</dbReference>
<dbReference type="SUPFAM" id="SSF141868">
    <property type="entry name" value="EAL domain-like"/>
    <property type="match status" value="1"/>
</dbReference>
<dbReference type="AlphaFoldDB" id="A0A4Q7EMI5"/>
<accession>A0A4Q7EMI5</accession>
<dbReference type="InterPro" id="IPR001633">
    <property type="entry name" value="EAL_dom"/>
</dbReference>
<dbReference type="PANTHER" id="PTHR33121">
    <property type="entry name" value="CYCLIC DI-GMP PHOSPHODIESTERASE PDEF"/>
    <property type="match status" value="1"/>
</dbReference>
<dbReference type="PANTHER" id="PTHR33121:SF70">
    <property type="entry name" value="SIGNALING PROTEIN YKOW"/>
    <property type="match status" value="1"/>
</dbReference>